<accession>A0A9D4F500</accession>
<feature type="domain" description="RGS" evidence="2">
    <location>
        <begin position="320"/>
        <end position="435"/>
    </location>
</feature>
<proteinExistence type="predicted"/>
<dbReference type="InterPro" id="IPR016137">
    <property type="entry name" value="RGS"/>
</dbReference>
<reference evidence="3" key="1">
    <citation type="journal article" date="2019" name="bioRxiv">
        <title>The Genome of the Zebra Mussel, Dreissena polymorpha: A Resource for Invasive Species Research.</title>
        <authorList>
            <person name="McCartney M.A."/>
            <person name="Auch B."/>
            <person name="Kono T."/>
            <person name="Mallez S."/>
            <person name="Zhang Y."/>
            <person name="Obille A."/>
            <person name="Becker A."/>
            <person name="Abrahante J.E."/>
            <person name="Garbe J."/>
            <person name="Badalamenti J.P."/>
            <person name="Herman A."/>
            <person name="Mangelson H."/>
            <person name="Liachko I."/>
            <person name="Sullivan S."/>
            <person name="Sone E.D."/>
            <person name="Koren S."/>
            <person name="Silverstein K.A.T."/>
            <person name="Beckman K.B."/>
            <person name="Gohl D.M."/>
        </authorList>
    </citation>
    <scope>NUCLEOTIDE SEQUENCE</scope>
    <source>
        <strain evidence="3">Duluth1</strain>
        <tissue evidence="3">Whole animal</tissue>
    </source>
</reference>
<gene>
    <name evidence="3" type="ORF">DPMN_145368</name>
</gene>
<comment type="caution">
    <text evidence="3">The sequence shown here is derived from an EMBL/GenBank/DDBJ whole genome shotgun (WGS) entry which is preliminary data.</text>
</comment>
<feature type="region of interest" description="Disordered" evidence="1">
    <location>
        <begin position="189"/>
        <end position="218"/>
    </location>
</feature>
<dbReference type="PANTHER" id="PTHR10845:SF259">
    <property type="entry name" value="RGS DOMAIN-CONTAINING PROTEIN-RELATED"/>
    <property type="match status" value="1"/>
</dbReference>
<dbReference type="PROSITE" id="PS50132">
    <property type="entry name" value="RGS"/>
    <property type="match status" value="1"/>
</dbReference>
<reference evidence="3" key="2">
    <citation type="submission" date="2020-11" db="EMBL/GenBank/DDBJ databases">
        <authorList>
            <person name="McCartney M.A."/>
            <person name="Auch B."/>
            <person name="Kono T."/>
            <person name="Mallez S."/>
            <person name="Becker A."/>
            <person name="Gohl D.M."/>
            <person name="Silverstein K.A.T."/>
            <person name="Koren S."/>
            <person name="Bechman K.B."/>
            <person name="Herman A."/>
            <person name="Abrahante J.E."/>
            <person name="Garbe J."/>
        </authorList>
    </citation>
    <scope>NUCLEOTIDE SEQUENCE</scope>
    <source>
        <strain evidence="3">Duluth1</strain>
        <tissue evidence="3">Whole animal</tissue>
    </source>
</reference>
<dbReference type="Pfam" id="PF00615">
    <property type="entry name" value="RGS"/>
    <property type="match status" value="1"/>
</dbReference>
<dbReference type="Proteomes" id="UP000828390">
    <property type="component" value="Unassembled WGS sequence"/>
</dbReference>
<dbReference type="PRINTS" id="PR01301">
    <property type="entry name" value="RGSPROTEIN"/>
</dbReference>
<evidence type="ECO:0000259" key="2">
    <source>
        <dbReference type="PROSITE" id="PS50132"/>
    </source>
</evidence>
<dbReference type="InterPro" id="IPR036305">
    <property type="entry name" value="RGS_sf"/>
</dbReference>
<evidence type="ECO:0000313" key="3">
    <source>
        <dbReference type="EMBL" id="KAH3791877.1"/>
    </source>
</evidence>
<evidence type="ECO:0000256" key="1">
    <source>
        <dbReference type="SAM" id="MobiDB-lite"/>
    </source>
</evidence>
<protein>
    <recommendedName>
        <fullName evidence="2">RGS domain-containing protein</fullName>
    </recommendedName>
</protein>
<dbReference type="SMART" id="SM00315">
    <property type="entry name" value="RGS"/>
    <property type="match status" value="1"/>
</dbReference>
<organism evidence="3 4">
    <name type="scientific">Dreissena polymorpha</name>
    <name type="common">Zebra mussel</name>
    <name type="synonym">Mytilus polymorpha</name>
    <dbReference type="NCBI Taxonomy" id="45954"/>
    <lineage>
        <taxon>Eukaryota</taxon>
        <taxon>Metazoa</taxon>
        <taxon>Spiralia</taxon>
        <taxon>Lophotrochozoa</taxon>
        <taxon>Mollusca</taxon>
        <taxon>Bivalvia</taxon>
        <taxon>Autobranchia</taxon>
        <taxon>Heteroconchia</taxon>
        <taxon>Euheterodonta</taxon>
        <taxon>Imparidentia</taxon>
        <taxon>Neoheterodontei</taxon>
        <taxon>Myida</taxon>
        <taxon>Dreissenoidea</taxon>
        <taxon>Dreissenidae</taxon>
        <taxon>Dreissena</taxon>
    </lineage>
</organism>
<keyword evidence="4" id="KW-1185">Reference proteome</keyword>
<dbReference type="Gene3D" id="1.10.167.10">
    <property type="entry name" value="Regulator of G-protein Signalling 4, domain 2"/>
    <property type="match status" value="1"/>
</dbReference>
<dbReference type="FunFam" id="1.10.167.10:FF:000001">
    <property type="entry name" value="Putative regulator of g-protein signaling 12"/>
    <property type="match status" value="1"/>
</dbReference>
<dbReference type="AlphaFoldDB" id="A0A9D4F500"/>
<sequence>MPCLICIKGIHLDEPSSPESKHVPHDDLVAMRHGVTITKIPKQSIEENNTAGIVRVPRRYKTSSEIPECRKTSSGIPERRNSKDVPNEINLKNIVDQTQQLNLCKSHNIIDRNTCKNVTDSENSNRPSVTVKVTLDLDDDEGLDIVDSNSDIAKGETTHADRLHVESDESSSEEETSDSDTAIIEEIVNETNDVVDGNLQSTGNPKKSHHEKDSKKRKFRDLLPALRRSQSDYVDKDETTRRMVHKTCSADAAMMSSEVLPLDPHEIVRSKQKSSIARNVRKKLQKLKRRNTDSLLGAVIMTVRGTNQVTQADAVEWGNSFESLLMDKNGIEMFRNFLKSEFSEENIEFWIACEDFKTIRTNRLVTRAQKIYSDFIAIKAPKQVNLDSKTRLDAVTGLENPTRDMFKQAQKRIQYLMENDSYKRFLESEGYRQLIGKHSPSLHSSR</sequence>
<name>A0A9D4F500_DREPO</name>
<dbReference type="EMBL" id="JAIWYP010000007">
    <property type="protein sequence ID" value="KAH3791877.1"/>
    <property type="molecule type" value="Genomic_DNA"/>
</dbReference>
<dbReference type="SUPFAM" id="SSF48097">
    <property type="entry name" value="Regulator of G-protein signaling, RGS"/>
    <property type="match status" value="1"/>
</dbReference>
<dbReference type="PANTHER" id="PTHR10845">
    <property type="entry name" value="REGULATOR OF G PROTEIN SIGNALING"/>
    <property type="match status" value="1"/>
</dbReference>
<dbReference type="InterPro" id="IPR044926">
    <property type="entry name" value="RGS_subdomain_2"/>
</dbReference>
<evidence type="ECO:0000313" key="4">
    <source>
        <dbReference type="Proteomes" id="UP000828390"/>
    </source>
</evidence>